<evidence type="ECO:0000256" key="4">
    <source>
        <dbReference type="ARBA" id="ARBA00022670"/>
    </source>
</evidence>
<name>A0AA96GIM6_9BACT</name>
<dbReference type="RefSeq" id="WP_312742554.1">
    <property type="nucleotide sequence ID" value="NZ_CP116968.1"/>
</dbReference>
<evidence type="ECO:0000313" key="14">
    <source>
        <dbReference type="Proteomes" id="UP001302494"/>
    </source>
</evidence>
<accession>A0AA96GIM6</accession>
<organism evidence="13 14">
    <name type="scientific">Candidatus Nitrospira neomarina</name>
    <dbReference type="NCBI Taxonomy" id="3020899"/>
    <lineage>
        <taxon>Bacteria</taxon>
        <taxon>Pseudomonadati</taxon>
        <taxon>Nitrospirota</taxon>
        <taxon>Nitrospiria</taxon>
        <taxon>Nitrospirales</taxon>
        <taxon>Nitrospiraceae</taxon>
        <taxon>Nitrospira</taxon>
    </lineage>
</organism>
<dbReference type="InterPro" id="IPR044838">
    <property type="entry name" value="EGY1-like"/>
</dbReference>
<feature type="transmembrane region" description="Helical" evidence="11">
    <location>
        <begin position="96"/>
        <end position="116"/>
    </location>
</feature>
<dbReference type="Pfam" id="PF02163">
    <property type="entry name" value="Peptidase_M50"/>
    <property type="match status" value="1"/>
</dbReference>
<evidence type="ECO:0000256" key="1">
    <source>
        <dbReference type="ARBA" id="ARBA00001947"/>
    </source>
</evidence>
<keyword evidence="9 11" id="KW-0472">Membrane</keyword>
<feature type="transmembrane region" description="Helical" evidence="11">
    <location>
        <begin position="137"/>
        <end position="157"/>
    </location>
</feature>
<proteinExistence type="inferred from homology"/>
<evidence type="ECO:0000256" key="7">
    <source>
        <dbReference type="ARBA" id="ARBA00022946"/>
    </source>
</evidence>
<dbReference type="CDD" id="cd06160">
    <property type="entry name" value="S2P-M50_like_2"/>
    <property type="match status" value="1"/>
</dbReference>
<feature type="transmembrane region" description="Helical" evidence="11">
    <location>
        <begin position="201"/>
        <end position="226"/>
    </location>
</feature>
<feature type="compositionally biased region" description="Polar residues" evidence="10">
    <location>
        <begin position="46"/>
        <end position="63"/>
    </location>
</feature>
<dbReference type="EMBL" id="CP116968">
    <property type="protein sequence ID" value="WNM61015.1"/>
    <property type="molecule type" value="Genomic_DNA"/>
</dbReference>
<keyword evidence="8 11" id="KW-1133">Transmembrane helix</keyword>
<evidence type="ECO:0000259" key="12">
    <source>
        <dbReference type="Pfam" id="PF02163"/>
    </source>
</evidence>
<feature type="transmembrane region" description="Helical" evidence="11">
    <location>
        <begin position="355"/>
        <end position="375"/>
    </location>
</feature>
<evidence type="ECO:0000256" key="10">
    <source>
        <dbReference type="SAM" id="MobiDB-lite"/>
    </source>
</evidence>
<feature type="transmembrane region" description="Helical" evidence="11">
    <location>
        <begin position="169"/>
        <end position="189"/>
    </location>
</feature>
<feature type="transmembrane region" description="Helical" evidence="11">
    <location>
        <begin position="263"/>
        <end position="284"/>
    </location>
</feature>
<dbReference type="GO" id="GO:0016020">
    <property type="term" value="C:membrane"/>
    <property type="evidence" value="ECO:0007669"/>
    <property type="project" value="UniProtKB-SubCell"/>
</dbReference>
<feature type="transmembrane region" description="Helical" evidence="11">
    <location>
        <begin position="304"/>
        <end position="319"/>
    </location>
</feature>
<dbReference type="GO" id="GO:0008233">
    <property type="term" value="F:peptidase activity"/>
    <property type="evidence" value="ECO:0007669"/>
    <property type="project" value="UniProtKB-KW"/>
</dbReference>
<dbReference type="GO" id="GO:0006508">
    <property type="term" value="P:proteolysis"/>
    <property type="evidence" value="ECO:0007669"/>
    <property type="project" value="UniProtKB-KW"/>
</dbReference>
<dbReference type="Proteomes" id="UP001302494">
    <property type="component" value="Chromosome"/>
</dbReference>
<dbReference type="KEGG" id="nneo:PQG83_14780"/>
<feature type="compositionally biased region" description="Pro residues" evidence="10">
    <location>
        <begin position="16"/>
        <end position="43"/>
    </location>
</feature>
<dbReference type="PANTHER" id="PTHR31412">
    <property type="entry name" value="ZINC METALLOPROTEASE EGY1"/>
    <property type="match status" value="1"/>
</dbReference>
<feature type="domain" description="Peptidase M50" evidence="12">
    <location>
        <begin position="143"/>
        <end position="305"/>
    </location>
</feature>
<comment type="cofactor">
    <cofactor evidence="1">
        <name>Zn(2+)</name>
        <dbReference type="ChEBI" id="CHEBI:29105"/>
    </cofactor>
</comment>
<evidence type="ECO:0000313" key="13">
    <source>
        <dbReference type="EMBL" id="WNM61015.1"/>
    </source>
</evidence>
<evidence type="ECO:0000256" key="11">
    <source>
        <dbReference type="SAM" id="Phobius"/>
    </source>
</evidence>
<evidence type="ECO:0000256" key="2">
    <source>
        <dbReference type="ARBA" id="ARBA00004141"/>
    </source>
</evidence>
<dbReference type="PANTHER" id="PTHR31412:SF0">
    <property type="entry name" value="ZINC METALLOPROTEASE EGY1, CHLOROPLASTIC-RELATED"/>
    <property type="match status" value="1"/>
</dbReference>
<feature type="region of interest" description="Disordered" evidence="10">
    <location>
        <begin position="1"/>
        <end position="67"/>
    </location>
</feature>
<keyword evidence="6" id="KW-0378">Hydrolase</keyword>
<keyword evidence="14" id="KW-1185">Reference proteome</keyword>
<keyword evidence="7" id="KW-0809">Transit peptide</keyword>
<comment type="subcellular location">
    <subcellularLocation>
        <location evidence="2">Membrane</location>
        <topology evidence="2">Multi-pass membrane protein</topology>
    </subcellularLocation>
</comment>
<evidence type="ECO:0000256" key="5">
    <source>
        <dbReference type="ARBA" id="ARBA00022692"/>
    </source>
</evidence>
<evidence type="ECO:0000256" key="9">
    <source>
        <dbReference type="ARBA" id="ARBA00023136"/>
    </source>
</evidence>
<protein>
    <submittedName>
        <fullName evidence="13">Site-2 protease family protein</fullName>
    </submittedName>
</protein>
<gene>
    <name evidence="13" type="ORF">PQG83_14780</name>
</gene>
<evidence type="ECO:0000256" key="6">
    <source>
        <dbReference type="ARBA" id="ARBA00022801"/>
    </source>
</evidence>
<sequence>MDHESPEPSTPSENKPTPPPSLLNPIAPTDPLPRTNPPAPPPLIRSISTNDIRQDHTTQTSSRGMDHWQSLEPELLETEDEVDEFSPPPPSAFSQWGLPILLFGLTVFTTLWAGAFQVNTKPVNGAWDFLMRYPGSLVNGIPFAATLLGILVTHEFGHYLLSRIHRVPASLPLFIPGPPHFIGTFGAVIRMRSAIMNRRALFDIGVAGPIAGFIAAVVAIIIGLSLSHIVPRSQTYGLQLGEPLLLQWFGWLMFGPIPPTHDIVLHPIAFAAWFGFFVTAINLLPLGQLDGGHVAFAVLGRRQRSLALGTIPILIYLGLTGWPGWILWVGLASLVGIGHPPVIDPDIVLGKHRRWVAWAALAIFIVTFAPVPFSVG</sequence>
<dbReference type="InterPro" id="IPR008915">
    <property type="entry name" value="Peptidase_M50"/>
</dbReference>
<keyword evidence="4 13" id="KW-0645">Protease</keyword>
<keyword evidence="5 11" id="KW-0812">Transmembrane</keyword>
<evidence type="ECO:0000256" key="8">
    <source>
        <dbReference type="ARBA" id="ARBA00022989"/>
    </source>
</evidence>
<evidence type="ECO:0000256" key="3">
    <source>
        <dbReference type="ARBA" id="ARBA00007931"/>
    </source>
</evidence>
<reference evidence="13 14" key="1">
    <citation type="submission" date="2023-01" db="EMBL/GenBank/DDBJ databases">
        <title>Cultivation and genomic characterization of new, ubiquitous marine nitrite-oxidizing bacteria from the Nitrospirales.</title>
        <authorList>
            <person name="Mueller A.J."/>
            <person name="Daebeler A."/>
            <person name="Herbold C.W."/>
            <person name="Kirkegaard R.H."/>
            <person name="Daims H."/>
        </authorList>
    </citation>
    <scope>NUCLEOTIDE SEQUENCE [LARGE SCALE GENOMIC DNA]</scope>
    <source>
        <strain evidence="13 14">DK</strain>
    </source>
</reference>
<dbReference type="AlphaFoldDB" id="A0AA96GIM6"/>
<comment type="similarity">
    <text evidence="3">Belongs to the peptidase M50B family.</text>
</comment>